<gene>
    <name evidence="1" type="ORF">MANES_01G195300v8</name>
</gene>
<reference evidence="2" key="1">
    <citation type="journal article" date="2016" name="Nat. Biotechnol.">
        <title>Sequencing wild and cultivated cassava and related species reveals extensive interspecific hybridization and genetic diversity.</title>
        <authorList>
            <person name="Bredeson J.V."/>
            <person name="Lyons J.B."/>
            <person name="Prochnik S.E."/>
            <person name="Wu G.A."/>
            <person name="Ha C.M."/>
            <person name="Edsinger-Gonzales E."/>
            <person name="Grimwood J."/>
            <person name="Schmutz J."/>
            <person name="Rabbi I.Y."/>
            <person name="Egesi C."/>
            <person name="Nauluvula P."/>
            <person name="Lebot V."/>
            <person name="Ndunguru J."/>
            <person name="Mkamilo G."/>
            <person name="Bart R.S."/>
            <person name="Setter T.L."/>
            <person name="Gleadow R.M."/>
            <person name="Kulakow P."/>
            <person name="Ferguson M.E."/>
            <person name="Rounsley S."/>
            <person name="Rokhsar D.S."/>
        </authorList>
    </citation>
    <scope>NUCLEOTIDE SEQUENCE [LARGE SCALE GENOMIC DNA]</scope>
    <source>
        <strain evidence="2">cv. AM560-2</strain>
    </source>
</reference>
<evidence type="ECO:0000313" key="2">
    <source>
        <dbReference type="Proteomes" id="UP000091857"/>
    </source>
</evidence>
<evidence type="ECO:0000313" key="1">
    <source>
        <dbReference type="EMBL" id="KAG8663297.1"/>
    </source>
</evidence>
<organism evidence="1 2">
    <name type="scientific">Manihot esculenta</name>
    <name type="common">Cassava</name>
    <name type="synonym">Jatropha manihot</name>
    <dbReference type="NCBI Taxonomy" id="3983"/>
    <lineage>
        <taxon>Eukaryota</taxon>
        <taxon>Viridiplantae</taxon>
        <taxon>Streptophyta</taxon>
        <taxon>Embryophyta</taxon>
        <taxon>Tracheophyta</taxon>
        <taxon>Spermatophyta</taxon>
        <taxon>Magnoliopsida</taxon>
        <taxon>eudicotyledons</taxon>
        <taxon>Gunneridae</taxon>
        <taxon>Pentapetalae</taxon>
        <taxon>rosids</taxon>
        <taxon>fabids</taxon>
        <taxon>Malpighiales</taxon>
        <taxon>Euphorbiaceae</taxon>
        <taxon>Crotonoideae</taxon>
        <taxon>Manihoteae</taxon>
        <taxon>Manihot</taxon>
    </lineage>
</organism>
<keyword evidence="2" id="KW-1185">Reference proteome</keyword>
<comment type="caution">
    <text evidence="1">The sequence shown here is derived from an EMBL/GenBank/DDBJ whole genome shotgun (WGS) entry which is preliminary data.</text>
</comment>
<sequence length="403" mass="45600">MECAGKGRGTRCVGPPTRRCGRCGAVSYCSVSHQISHWIDHKEECQRLEQQMKRADDLNDFPFTFTPEATLLQESRCSFLSKRGIHRLGMWVCECRCGASLGSFDSSRSGDECWNLSSDLCPCRGPPSPVSKHLRSWLDYYEWRCIPLHSPVALVLHWPLTIYHATQVASVRSLAVENCEELCIHYLGPEKEILQLDAFWELQAFFPNTKVHIQFIGPAIPEHRDGQKIDLSSYAHCLDKDCICRSLNDNLNKMAVTDKSSNVTLQLHRGYYHDRYRDFTEDSFPDLVIAPNAGIAAYPSWLPTIELINEMGVPAVFSDYCEEACHLAECCITRVTGRPLAIPAATGCRRQCPSASLLFKLLSIWDLSGQFRLGKDGFNSRRELLTMSNNRIMQCFKDFSLAS</sequence>
<dbReference type="EMBL" id="CM004387">
    <property type="protein sequence ID" value="KAG8663297.1"/>
    <property type="molecule type" value="Genomic_DNA"/>
</dbReference>
<proteinExistence type="predicted"/>
<name>A0ACB7IEG9_MANES</name>
<protein>
    <submittedName>
        <fullName evidence="1">Uncharacterized protein</fullName>
    </submittedName>
</protein>
<dbReference type="Proteomes" id="UP000091857">
    <property type="component" value="Chromosome 1"/>
</dbReference>
<accession>A0ACB7IEG9</accession>